<dbReference type="AlphaFoldDB" id="A0A017TI44"/>
<feature type="region of interest" description="Disordered" evidence="1">
    <location>
        <begin position="1"/>
        <end position="20"/>
    </location>
</feature>
<keyword evidence="3" id="KW-1185">Reference proteome</keyword>
<comment type="caution">
    <text evidence="2">The sequence shown here is derived from an EMBL/GenBank/DDBJ whole genome shotgun (WGS) entry which is preliminary data.</text>
</comment>
<dbReference type="Proteomes" id="UP000019678">
    <property type="component" value="Unassembled WGS sequence"/>
</dbReference>
<reference evidence="2 3" key="1">
    <citation type="submission" date="2013-05" db="EMBL/GenBank/DDBJ databases">
        <title>Genome assembly of Chondromyces apiculatus DSM 436.</title>
        <authorList>
            <person name="Sharma G."/>
            <person name="Khatri I."/>
            <person name="Kaur C."/>
            <person name="Mayilraj S."/>
            <person name="Subramanian S."/>
        </authorList>
    </citation>
    <scope>NUCLEOTIDE SEQUENCE [LARGE SCALE GENOMIC DNA]</scope>
    <source>
        <strain evidence="2 3">DSM 436</strain>
    </source>
</reference>
<protein>
    <submittedName>
        <fullName evidence="2">Uncharacterized protein</fullName>
    </submittedName>
</protein>
<organism evidence="2 3">
    <name type="scientific">Chondromyces apiculatus DSM 436</name>
    <dbReference type="NCBI Taxonomy" id="1192034"/>
    <lineage>
        <taxon>Bacteria</taxon>
        <taxon>Pseudomonadati</taxon>
        <taxon>Myxococcota</taxon>
        <taxon>Polyangia</taxon>
        <taxon>Polyangiales</taxon>
        <taxon>Polyangiaceae</taxon>
        <taxon>Chondromyces</taxon>
    </lineage>
</organism>
<feature type="compositionally biased region" description="Basic residues" evidence="1">
    <location>
        <begin position="166"/>
        <end position="178"/>
    </location>
</feature>
<dbReference type="STRING" id="1192034.CAP_4034"/>
<evidence type="ECO:0000313" key="2">
    <source>
        <dbReference type="EMBL" id="EYF08505.1"/>
    </source>
</evidence>
<evidence type="ECO:0000256" key="1">
    <source>
        <dbReference type="SAM" id="MobiDB-lite"/>
    </source>
</evidence>
<dbReference type="eggNOG" id="COG1520">
    <property type="taxonomic scope" value="Bacteria"/>
</dbReference>
<evidence type="ECO:0000313" key="3">
    <source>
        <dbReference type="Proteomes" id="UP000019678"/>
    </source>
</evidence>
<accession>A0A017TI44</accession>
<feature type="region of interest" description="Disordered" evidence="1">
    <location>
        <begin position="148"/>
        <end position="227"/>
    </location>
</feature>
<proteinExistence type="predicted"/>
<name>A0A017TI44_9BACT</name>
<gene>
    <name evidence="2" type="ORF">CAP_4034</name>
</gene>
<feature type="compositionally biased region" description="Polar residues" evidence="1">
    <location>
        <begin position="1"/>
        <end position="16"/>
    </location>
</feature>
<sequence length="227" mass="24442">MTQEPQNADPSQAATSREQRAAYLASVQREAPEAYTARALEPGRIRAENLAQRFVTDLDRAGALVSSDAEPWSLSMRATAIGCEGSMSPLAEAEPEAEGNRVRYRHEGSVEAWYLNGPLGLEQGFVVPAAPSCSGTKVVTLDLDGDLRAALDDPDGDGRGGVSPPARRRRPPRARVHRPVREGRPRQGAACLALGGRGAALHSRRRRGSRVSPGDRSPDRALQGRHR</sequence>
<dbReference type="EMBL" id="ASRX01000003">
    <property type="protein sequence ID" value="EYF08505.1"/>
    <property type="molecule type" value="Genomic_DNA"/>
</dbReference>